<dbReference type="PANTHER" id="PTHR43194:SF2">
    <property type="entry name" value="PEROXISOMAL MEMBRANE PROTEIN LPX1"/>
    <property type="match status" value="1"/>
</dbReference>
<dbReference type="Pfam" id="PF12697">
    <property type="entry name" value="Abhydrolase_6"/>
    <property type="match status" value="1"/>
</dbReference>
<protein>
    <submittedName>
        <fullName evidence="2">Alpha/beta hydrolase</fullName>
    </submittedName>
</protein>
<dbReference type="PANTHER" id="PTHR43194">
    <property type="entry name" value="HYDROLASE ALPHA/BETA FOLD FAMILY"/>
    <property type="match status" value="1"/>
</dbReference>
<dbReference type="Proteomes" id="UP000317638">
    <property type="component" value="Unassembled WGS sequence"/>
</dbReference>
<dbReference type="GO" id="GO:0016787">
    <property type="term" value="F:hydrolase activity"/>
    <property type="evidence" value="ECO:0007669"/>
    <property type="project" value="UniProtKB-KW"/>
</dbReference>
<reference evidence="2 3" key="1">
    <citation type="submission" date="2019-07" db="EMBL/GenBank/DDBJ databases">
        <authorList>
            <person name="Zhou L.-Y."/>
        </authorList>
    </citation>
    <scope>NUCLEOTIDE SEQUENCE [LARGE SCALE GENOMIC DNA]</scope>
    <source>
        <strain evidence="2 3">YIM 101269</strain>
    </source>
</reference>
<gene>
    <name evidence="2" type="ORF">FOJ82_00900</name>
</gene>
<dbReference type="EMBL" id="VKKG01000001">
    <property type="protein sequence ID" value="TRY19495.1"/>
    <property type="molecule type" value="Genomic_DNA"/>
</dbReference>
<organism evidence="2 3">
    <name type="scientific">Tessaracoccus rhinocerotis</name>
    <dbReference type="NCBI Taxonomy" id="1689449"/>
    <lineage>
        <taxon>Bacteria</taxon>
        <taxon>Bacillati</taxon>
        <taxon>Actinomycetota</taxon>
        <taxon>Actinomycetes</taxon>
        <taxon>Propionibacteriales</taxon>
        <taxon>Propionibacteriaceae</taxon>
        <taxon>Tessaracoccus</taxon>
    </lineage>
</organism>
<name>A0A553K468_9ACTN</name>
<dbReference type="InterPro" id="IPR000073">
    <property type="entry name" value="AB_hydrolase_1"/>
</dbReference>
<dbReference type="PRINTS" id="PR00111">
    <property type="entry name" value="ABHYDROLASE"/>
</dbReference>
<dbReference type="InterPro" id="IPR029058">
    <property type="entry name" value="AB_hydrolase_fold"/>
</dbReference>
<evidence type="ECO:0000313" key="2">
    <source>
        <dbReference type="EMBL" id="TRY19495.1"/>
    </source>
</evidence>
<comment type="caution">
    <text evidence="2">The sequence shown here is derived from an EMBL/GenBank/DDBJ whole genome shotgun (WGS) entry which is preliminary data.</text>
</comment>
<proteinExistence type="predicted"/>
<dbReference type="AlphaFoldDB" id="A0A553K468"/>
<dbReference type="Gene3D" id="3.40.50.1820">
    <property type="entry name" value="alpha/beta hydrolase"/>
    <property type="match status" value="1"/>
</dbReference>
<keyword evidence="2" id="KW-0378">Hydrolase</keyword>
<evidence type="ECO:0000313" key="3">
    <source>
        <dbReference type="Proteomes" id="UP000317638"/>
    </source>
</evidence>
<dbReference type="RefSeq" id="WP_143936584.1">
    <property type="nucleotide sequence ID" value="NZ_VKKG01000001.1"/>
</dbReference>
<feature type="domain" description="AB hydrolase-1" evidence="1">
    <location>
        <begin position="23"/>
        <end position="248"/>
    </location>
</feature>
<evidence type="ECO:0000259" key="1">
    <source>
        <dbReference type="Pfam" id="PF12697"/>
    </source>
</evidence>
<dbReference type="OrthoDB" id="8444301at2"/>
<sequence length="261" mass="28795">MTDDAPREPLNVHRFGNPDAPPLVLVHGLTDDGTNWPDAVFRWSFHWDIHAPDQRGHGHSPRFTREEVTDSQGIWVADLLELLRGLEQPAVLVGHSLGGLVCLRAALDEPDLVRALVLEDPAAPTDTDAADAQFVAHQQRFLAAFPEHTHSEIGRMRAETPWSETEILAWAQSKALVDPLMVEQGLLLRGHEWAGLFEQLTVPTMLVLPGDGGMGPDAADYDNPLVERVEVPGAGHCVRRDRPEAFHEAVDAFLAAHRRSV</sequence>
<keyword evidence="3" id="KW-1185">Reference proteome</keyword>
<dbReference type="InterPro" id="IPR050228">
    <property type="entry name" value="Carboxylesterase_BioH"/>
</dbReference>
<dbReference type="SUPFAM" id="SSF53474">
    <property type="entry name" value="alpha/beta-Hydrolases"/>
    <property type="match status" value="1"/>
</dbReference>
<accession>A0A553K468</accession>